<dbReference type="EMBL" id="ACJN02000002">
    <property type="protein sequence ID" value="EFI34814.1"/>
    <property type="molecule type" value="Genomic_DNA"/>
</dbReference>
<dbReference type="RefSeq" id="WP_008870130.1">
    <property type="nucleotide sequence ID" value="NZ_ACJN02000002.1"/>
</dbReference>
<feature type="domain" description="Guanylate cyclase" evidence="1">
    <location>
        <begin position="54"/>
        <end position="188"/>
    </location>
</feature>
<dbReference type="InterPro" id="IPR001054">
    <property type="entry name" value="A/G_cyclase"/>
</dbReference>
<reference evidence="2" key="1">
    <citation type="submission" date="2010-05" db="EMBL/GenBank/DDBJ databases">
        <title>The draft genome of Desulfonatronospira thiodismutans ASO3-1.</title>
        <authorList>
            <consortium name="US DOE Joint Genome Institute (JGI-PGF)"/>
            <person name="Lucas S."/>
            <person name="Copeland A."/>
            <person name="Lapidus A."/>
            <person name="Cheng J.-F."/>
            <person name="Bruce D."/>
            <person name="Goodwin L."/>
            <person name="Pitluck S."/>
            <person name="Chertkov O."/>
            <person name="Brettin T."/>
            <person name="Detter J.C."/>
            <person name="Han C."/>
            <person name="Land M.L."/>
            <person name="Hauser L."/>
            <person name="Kyrpides N."/>
            <person name="Mikhailova N."/>
            <person name="Muyzer G."/>
            <person name="Woyke T."/>
        </authorList>
    </citation>
    <scope>NUCLEOTIDE SEQUENCE [LARGE SCALE GENOMIC DNA]</scope>
    <source>
        <strain evidence="2">ASO3-1</strain>
    </source>
</reference>
<name>D6SPY8_9BACT</name>
<dbReference type="Proteomes" id="UP000005496">
    <property type="component" value="Unassembled WGS sequence"/>
</dbReference>
<dbReference type="eggNOG" id="COG2114">
    <property type="taxonomic scope" value="Bacteria"/>
</dbReference>
<dbReference type="GO" id="GO:0009190">
    <property type="term" value="P:cyclic nucleotide biosynthetic process"/>
    <property type="evidence" value="ECO:0007669"/>
    <property type="project" value="InterPro"/>
</dbReference>
<proteinExistence type="predicted"/>
<accession>D6SPY8</accession>
<keyword evidence="3" id="KW-1185">Reference proteome</keyword>
<organism evidence="2 3">
    <name type="scientific">Desulfonatronospira thiodismutans ASO3-1</name>
    <dbReference type="NCBI Taxonomy" id="555779"/>
    <lineage>
        <taxon>Bacteria</taxon>
        <taxon>Pseudomonadati</taxon>
        <taxon>Thermodesulfobacteriota</taxon>
        <taxon>Desulfovibrionia</taxon>
        <taxon>Desulfovibrionales</taxon>
        <taxon>Desulfonatronovibrionaceae</taxon>
        <taxon>Desulfonatronospira</taxon>
    </lineage>
</organism>
<evidence type="ECO:0000259" key="1">
    <source>
        <dbReference type="PROSITE" id="PS50125"/>
    </source>
</evidence>
<dbReference type="GO" id="GO:0004016">
    <property type="term" value="F:adenylate cyclase activity"/>
    <property type="evidence" value="ECO:0007669"/>
    <property type="project" value="UniProtKB-ARBA"/>
</dbReference>
<gene>
    <name evidence="2" type="ORF">Dthio_PD2198</name>
</gene>
<dbReference type="GO" id="GO:0035556">
    <property type="term" value="P:intracellular signal transduction"/>
    <property type="evidence" value="ECO:0007669"/>
    <property type="project" value="InterPro"/>
</dbReference>
<dbReference type="AlphaFoldDB" id="D6SPY8"/>
<dbReference type="InterPro" id="IPR029787">
    <property type="entry name" value="Nucleotide_cyclase"/>
</dbReference>
<evidence type="ECO:0000313" key="2">
    <source>
        <dbReference type="EMBL" id="EFI34814.1"/>
    </source>
</evidence>
<dbReference type="SUPFAM" id="SSF55073">
    <property type="entry name" value="Nucleotide cyclase"/>
    <property type="match status" value="1"/>
</dbReference>
<comment type="caution">
    <text evidence="2">The sequence shown here is derived from an EMBL/GenBank/DDBJ whole genome shotgun (WGS) entry which is preliminary data.</text>
</comment>
<dbReference type="OrthoDB" id="9801841at2"/>
<evidence type="ECO:0000313" key="3">
    <source>
        <dbReference type="Proteomes" id="UP000005496"/>
    </source>
</evidence>
<protein>
    <submittedName>
        <fullName evidence="2">Adenylate/guanylate cyclase</fullName>
    </submittedName>
</protein>
<dbReference type="PROSITE" id="PS50125">
    <property type="entry name" value="GUANYLATE_CYCLASE_2"/>
    <property type="match status" value="1"/>
</dbReference>
<sequence length="289" mass="32038">MSDNFSFDLLYNYTNRNISRCLDQAQKIQSKYSKTAYPGYSRMVPGEYKEGFFSTLFLDIRESTKRTIDLGPEKTLLSMQALLPSLARIVSELDGFVVEYPGDGIMAHWDGAKLGNVEALKLSIKAAGWMDDCVGRIVNPILADYGIEPLLCGIGVDAGNIIITKVGNPDFISSKAFGPSINQAAKLSSSMFNSGDDVLIGKSVLESSIPRSGLSEYLNPYFSNFYTLLTDIGCYYHLDKLKHHFLLPDPRSKEHCGSFRARTLGQSLGLRFYADHNYYKKKGFGLGLG</sequence>
<dbReference type="Gene3D" id="3.30.70.1230">
    <property type="entry name" value="Nucleotide cyclase"/>
    <property type="match status" value="1"/>
</dbReference>